<dbReference type="InterPro" id="IPR037185">
    <property type="entry name" value="EmrE-like"/>
</dbReference>
<sequence length="945" mass="102481">MAASAVVGGGGVTGALEKDVSRAHMSMALVQLINGGYHVITKVALNVGVNQLVFCVFRDLLALSILAPVAYVREKRIRPPMTRRLLLSFFFLGLTGIFGNQLLFLLGLSYTNPTYAAAIQPSIPVFTFLLAVTMGTERVNLLKTEGQAKILGTAVCVSGAILMVLFRGPAIIGQAEADMASSEIRARGQPEPVGWFLASLLDIGLETWHLGVLCLIGNCMCMAAFLAIQAPVLAKYPASISVTAYSYGFGALLMVLTAFFANNESTEWSLTQSELLAVLYAGTVASALNYGLITWCNKILGPALVALYNPLQPAASAFLSRIFLGSPIYLGSIVGGCLIIAGLYLVTWGSYRETHAASTLAMAHVPVRALDPLIHKDGTMNKGVYLRGHIFSGPNSASVPYMSTGLSPPPTEAVVDHGFSFSNTAQNKANLRLSSSLQDLSSYRRLDPEEGDPLKLGVDKNIRLLQRENATAASFSKERGLPPATPFLRRKWVRSLLVFLCLLSFTFLTYLIAIYAYSYWSQGSSKFYVVLDCGSVSRKPTGRAYDRMETEPGLHMLVHNTSGLKSALKPLVKWAQKQIPVEAHQSTSLFLYATAGVTFEGNKQFRNQTNLNLRIGAVNHRLSAYSLAGYGLNDAFDKSVVHILKRLPNVDLLSKKTEIKHPCLHSGYKEEYQCSHCGSDKQDGVSPVIRGRLLRKAVKSGVTIKLIGAPNWEECSALAKIVVNLSEWSNKSPALDCDLQPCALPEDLPRPSGQFYAMSGFFCATGFRGFSGDHIFHFSGITMHLPHLFSTSRPPSVFSVGVLSILGNQERNITIITLQTGGPRTLPTNLATCKKDRTQELKGQRGDGRVKMPLSPTVASGQHRPFGLGHGLGGSGIQLMEPAIYTASGSVSHSYSSSSLGQMVENSNMASFWPPHRSQMRLQSRRSQSREDLTSSVADAHMVKV</sequence>
<reference evidence="11" key="1">
    <citation type="submission" date="2022-08" db="EMBL/GenBank/DDBJ databases">
        <authorList>
            <person name="Gutierrez-Valencia J."/>
        </authorList>
    </citation>
    <scope>NUCLEOTIDE SEQUENCE</scope>
</reference>
<feature type="transmembrane region" description="Helical" evidence="9">
    <location>
        <begin position="208"/>
        <end position="228"/>
    </location>
</feature>
<dbReference type="GO" id="GO:0016020">
    <property type="term" value="C:membrane"/>
    <property type="evidence" value="ECO:0007669"/>
    <property type="project" value="UniProtKB-SubCell"/>
</dbReference>
<evidence type="ECO:0000256" key="8">
    <source>
        <dbReference type="SAM" id="MobiDB-lite"/>
    </source>
</evidence>
<dbReference type="GO" id="GO:0016787">
    <property type="term" value="F:hydrolase activity"/>
    <property type="evidence" value="ECO:0007669"/>
    <property type="project" value="UniProtKB-KW"/>
</dbReference>
<dbReference type="PANTHER" id="PTHR31218">
    <property type="entry name" value="WAT1-RELATED PROTEIN"/>
    <property type="match status" value="1"/>
</dbReference>
<dbReference type="GO" id="GO:0022857">
    <property type="term" value="F:transmembrane transporter activity"/>
    <property type="evidence" value="ECO:0007669"/>
    <property type="project" value="InterPro"/>
</dbReference>
<keyword evidence="7 9" id="KW-0472">Membrane</keyword>
<keyword evidence="4 9" id="KW-0812">Transmembrane</keyword>
<keyword evidence="6 9" id="KW-1133">Transmembrane helix</keyword>
<comment type="subcellular location">
    <subcellularLocation>
        <location evidence="1">Membrane</location>
        <topology evidence="1">Multi-pass membrane protein</topology>
    </subcellularLocation>
</comment>
<feature type="domain" description="EamA" evidence="10">
    <location>
        <begin position="210"/>
        <end position="347"/>
    </location>
</feature>
<evidence type="ECO:0000259" key="10">
    <source>
        <dbReference type="Pfam" id="PF00892"/>
    </source>
</evidence>
<gene>
    <name evidence="11" type="ORF">LITE_LOCUS14642</name>
</gene>
<name>A0AAV0JKK9_9ROSI</name>
<evidence type="ECO:0000256" key="5">
    <source>
        <dbReference type="ARBA" id="ARBA00022801"/>
    </source>
</evidence>
<feature type="transmembrane region" description="Helical" evidence="9">
    <location>
        <begin position="273"/>
        <end position="292"/>
    </location>
</feature>
<feature type="transmembrane region" description="Helical" evidence="9">
    <location>
        <begin position="496"/>
        <end position="520"/>
    </location>
</feature>
<evidence type="ECO:0000256" key="4">
    <source>
        <dbReference type="ARBA" id="ARBA00022692"/>
    </source>
</evidence>
<evidence type="ECO:0000256" key="9">
    <source>
        <dbReference type="SAM" id="Phobius"/>
    </source>
</evidence>
<dbReference type="InterPro" id="IPR000407">
    <property type="entry name" value="GDA1_CD39_NTPase"/>
</dbReference>
<feature type="transmembrane region" description="Helical" evidence="9">
    <location>
        <begin position="240"/>
        <end position="261"/>
    </location>
</feature>
<keyword evidence="5" id="KW-0378">Hydrolase</keyword>
<dbReference type="Pfam" id="PF01150">
    <property type="entry name" value="GDA1_CD39"/>
    <property type="match status" value="1"/>
</dbReference>
<evidence type="ECO:0000256" key="3">
    <source>
        <dbReference type="ARBA" id="ARBA00009283"/>
    </source>
</evidence>
<feature type="domain" description="EamA" evidence="10">
    <location>
        <begin position="26"/>
        <end position="164"/>
    </location>
</feature>
<dbReference type="InterPro" id="IPR030184">
    <property type="entry name" value="WAT1-related"/>
</dbReference>
<feature type="transmembrane region" description="Helical" evidence="9">
    <location>
        <begin position="328"/>
        <end position="346"/>
    </location>
</feature>
<keyword evidence="12" id="KW-1185">Reference proteome</keyword>
<comment type="caution">
    <text evidence="11">The sequence shown here is derived from an EMBL/GenBank/DDBJ whole genome shotgun (WGS) entry which is preliminary data.</text>
</comment>
<proteinExistence type="inferred from homology"/>
<accession>A0AAV0JKK9</accession>
<feature type="transmembrane region" description="Helical" evidence="9">
    <location>
        <begin position="114"/>
        <end position="136"/>
    </location>
</feature>
<evidence type="ECO:0000313" key="11">
    <source>
        <dbReference type="EMBL" id="CAI0410163.1"/>
    </source>
</evidence>
<dbReference type="EMBL" id="CAMGYJ010000005">
    <property type="protein sequence ID" value="CAI0410163.1"/>
    <property type="molecule type" value="Genomic_DNA"/>
</dbReference>
<dbReference type="Gene3D" id="3.30.420.150">
    <property type="entry name" value="Exopolyphosphatase. Domain 2"/>
    <property type="match status" value="1"/>
</dbReference>
<feature type="transmembrane region" description="Helical" evidence="9">
    <location>
        <begin position="299"/>
        <end position="322"/>
    </location>
</feature>
<protein>
    <recommendedName>
        <fullName evidence="10">EamA domain-containing protein</fullName>
    </recommendedName>
</protein>
<dbReference type="Pfam" id="PF00892">
    <property type="entry name" value="EamA"/>
    <property type="match status" value="2"/>
</dbReference>
<organism evidence="11 12">
    <name type="scientific">Linum tenue</name>
    <dbReference type="NCBI Taxonomy" id="586396"/>
    <lineage>
        <taxon>Eukaryota</taxon>
        <taxon>Viridiplantae</taxon>
        <taxon>Streptophyta</taxon>
        <taxon>Embryophyta</taxon>
        <taxon>Tracheophyta</taxon>
        <taxon>Spermatophyta</taxon>
        <taxon>Magnoliopsida</taxon>
        <taxon>eudicotyledons</taxon>
        <taxon>Gunneridae</taxon>
        <taxon>Pentapetalae</taxon>
        <taxon>rosids</taxon>
        <taxon>fabids</taxon>
        <taxon>Malpighiales</taxon>
        <taxon>Linaceae</taxon>
        <taxon>Linum</taxon>
    </lineage>
</organism>
<evidence type="ECO:0000313" key="12">
    <source>
        <dbReference type="Proteomes" id="UP001154282"/>
    </source>
</evidence>
<dbReference type="SUPFAM" id="SSF103481">
    <property type="entry name" value="Multidrug resistance efflux transporter EmrE"/>
    <property type="match status" value="2"/>
</dbReference>
<feature type="region of interest" description="Disordered" evidence="8">
    <location>
        <begin position="916"/>
        <end position="945"/>
    </location>
</feature>
<evidence type="ECO:0000256" key="1">
    <source>
        <dbReference type="ARBA" id="ARBA00004141"/>
    </source>
</evidence>
<comment type="similarity">
    <text evidence="2">Belongs to the drug/metabolite transporter (DMT) superfamily. Plant drug/metabolite exporter (P-DME) (TC 2.A.7.4) family.</text>
</comment>
<dbReference type="Proteomes" id="UP001154282">
    <property type="component" value="Unassembled WGS sequence"/>
</dbReference>
<evidence type="ECO:0000256" key="7">
    <source>
        <dbReference type="ARBA" id="ARBA00023136"/>
    </source>
</evidence>
<feature type="transmembrane region" description="Helical" evidence="9">
    <location>
        <begin position="51"/>
        <end position="73"/>
    </location>
</feature>
<dbReference type="InterPro" id="IPR000620">
    <property type="entry name" value="EamA_dom"/>
</dbReference>
<feature type="transmembrane region" description="Helical" evidence="9">
    <location>
        <begin position="85"/>
        <end position="108"/>
    </location>
</feature>
<evidence type="ECO:0000256" key="2">
    <source>
        <dbReference type="ARBA" id="ARBA00007635"/>
    </source>
</evidence>
<comment type="similarity">
    <text evidence="3">Belongs to the GDA1/CD39 NTPase family.</text>
</comment>
<dbReference type="AlphaFoldDB" id="A0AAV0JKK9"/>
<feature type="transmembrane region" description="Helical" evidence="9">
    <location>
        <begin position="148"/>
        <end position="166"/>
    </location>
</feature>
<evidence type="ECO:0000256" key="6">
    <source>
        <dbReference type="ARBA" id="ARBA00022989"/>
    </source>
</evidence>